<dbReference type="GO" id="GO:0003677">
    <property type="term" value="F:DNA binding"/>
    <property type="evidence" value="ECO:0007669"/>
    <property type="project" value="UniProtKB-KW"/>
</dbReference>
<dbReference type="PANTHER" id="PTHR35528:SF3">
    <property type="entry name" value="BLL1675 PROTEIN"/>
    <property type="match status" value="1"/>
</dbReference>
<evidence type="ECO:0000259" key="5">
    <source>
        <dbReference type="Pfam" id="PF13610"/>
    </source>
</evidence>
<proteinExistence type="predicted"/>
<keyword evidence="7" id="KW-1185">Reference proteome</keyword>
<dbReference type="AlphaFoldDB" id="A0A7W6H9I4"/>
<comment type="caution">
    <text evidence="6">The sequence shown here is derived from an EMBL/GenBank/DDBJ whole genome shotgun (WGS) entry which is preliminary data.</text>
</comment>
<dbReference type="InterPro" id="IPR052183">
    <property type="entry name" value="IS_Transposase"/>
</dbReference>
<dbReference type="InterPro" id="IPR047930">
    <property type="entry name" value="Transpos_IS6"/>
</dbReference>
<dbReference type="GO" id="GO:0006310">
    <property type="term" value="P:DNA recombination"/>
    <property type="evidence" value="ECO:0007669"/>
    <property type="project" value="UniProtKB-KW"/>
</dbReference>
<dbReference type="PANTHER" id="PTHR35528">
    <property type="entry name" value="BLL1675 PROTEIN"/>
    <property type="match status" value="1"/>
</dbReference>
<gene>
    <name evidence="6" type="ORF">GGR04_004817</name>
</gene>
<feature type="compositionally biased region" description="Low complexity" evidence="4">
    <location>
        <begin position="173"/>
        <end position="182"/>
    </location>
</feature>
<dbReference type="EMBL" id="JACIEK010000043">
    <property type="protein sequence ID" value="MBB4000931.1"/>
    <property type="molecule type" value="Genomic_DNA"/>
</dbReference>
<evidence type="ECO:0000256" key="2">
    <source>
        <dbReference type="ARBA" id="ARBA00023125"/>
    </source>
</evidence>
<dbReference type="GO" id="GO:0032196">
    <property type="term" value="P:transposition"/>
    <property type="evidence" value="ECO:0007669"/>
    <property type="project" value="UniProtKB-KW"/>
</dbReference>
<evidence type="ECO:0000256" key="1">
    <source>
        <dbReference type="ARBA" id="ARBA00022578"/>
    </source>
</evidence>
<sequence length="288" mass="33110">MAFKGRHFAPDIILLCMRWYCRYALSYRDLEEMMAERGLSVDHTTIYRWVQHNAPELDRRVQWCRDRSSGSWYVDETYVKVRGEWMYLYRAIGDRGETLDFQLSQKRTTKAAKRFLVKALNRSPHNRPSVISTDKNPAYNEAIASLRREGRLAATCQHRQVKYLNNRLRVRPRQAQAADPPRAGLPVSEDGSQRHSRVRDDADVPEGPVPLDGRQPGRWIGSALHRTALPGVRRLKMEQNGITAASLAICNGARWTVSGATPWTCEPPSSFSPRWVSRFTVWRWAAST</sequence>
<dbReference type="NCBIfam" id="NF033587">
    <property type="entry name" value="transpos_IS6"/>
    <property type="match status" value="1"/>
</dbReference>
<evidence type="ECO:0000256" key="3">
    <source>
        <dbReference type="ARBA" id="ARBA00023172"/>
    </source>
</evidence>
<accession>A0A7W6H9I4</accession>
<evidence type="ECO:0000313" key="6">
    <source>
        <dbReference type="EMBL" id="MBB4000931.1"/>
    </source>
</evidence>
<keyword evidence="1" id="KW-0815">Transposition</keyword>
<dbReference type="Pfam" id="PF13610">
    <property type="entry name" value="DDE_Tnp_IS240"/>
    <property type="match status" value="1"/>
</dbReference>
<dbReference type="Proteomes" id="UP000542776">
    <property type="component" value="Unassembled WGS sequence"/>
</dbReference>
<reference evidence="6 7" key="1">
    <citation type="submission" date="2020-08" db="EMBL/GenBank/DDBJ databases">
        <title>Genomic Encyclopedia of Type Strains, Phase IV (KMG-IV): sequencing the most valuable type-strain genomes for metagenomic binning, comparative biology and taxonomic classification.</title>
        <authorList>
            <person name="Goeker M."/>
        </authorList>
    </citation>
    <scope>NUCLEOTIDE SEQUENCE [LARGE SCALE GENOMIC DNA]</scope>
    <source>
        <strain evidence="6 7">DSM 102238</strain>
    </source>
</reference>
<keyword evidence="3" id="KW-0233">DNA recombination</keyword>
<evidence type="ECO:0000256" key="4">
    <source>
        <dbReference type="SAM" id="MobiDB-lite"/>
    </source>
</evidence>
<feature type="domain" description="DDE" evidence="5">
    <location>
        <begin position="71"/>
        <end position="168"/>
    </location>
</feature>
<evidence type="ECO:0000313" key="7">
    <source>
        <dbReference type="Proteomes" id="UP000542776"/>
    </source>
</evidence>
<dbReference type="InterPro" id="IPR032874">
    <property type="entry name" value="DDE_dom"/>
</dbReference>
<name>A0A7W6H9I4_9HYPH</name>
<feature type="region of interest" description="Disordered" evidence="4">
    <location>
        <begin position="170"/>
        <end position="217"/>
    </location>
</feature>
<protein>
    <submittedName>
        <fullName evidence="6">Transposase-like protein</fullName>
    </submittedName>
</protein>
<keyword evidence="2" id="KW-0238">DNA-binding</keyword>
<organism evidence="6 7">
    <name type="scientific">Aureimonas pseudogalii</name>
    <dbReference type="NCBI Taxonomy" id="1744844"/>
    <lineage>
        <taxon>Bacteria</taxon>
        <taxon>Pseudomonadati</taxon>
        <taxon>Pseudomonadota</taxon>
        <taxon>Alphaproteobacteria</taxon>
        <taxon>Hyphomicrobiales</taxon>
        <taxon>Aurantimonadaceae</taxon>
        <taxon>Aureimonas</taxon>
    </lineage>
</organism>